<comment type="caution">
    <text evidence="7">The sequence shown here is derived from an EMBL/GenBank/DDBJ whole genome shotgun (WGS) entry which is preliminary data.</text>
</comment>
<feature type="region of interest" description="Disordered" evidence="5">
    <location>
        <begin position="292"/>
        <end position="311"/>
    </location>
</feature>
<protein>
    <submittedName>
        <fullName evidence="7">Calmodulin-binding receptor-like cytoplasmic kinase 2</fullName>
    </submittedName>
</protein>
<dbReference type="EMBL" id="BJWL01000026">
    <property type="protein sequence ID" value="GFZ16926.1"/>
    <property type="molecule type" value="Genomic_DNA"/>
</dbReference>
<dbReference type="Pfam" id="PF07714">
    <property type="entry name" value="PK_Tyr_Ser-Thr"/>
    <property type="match status" value="1"/>
</dbReference>
<dbReference type="InterPro" id="IPR011009">
    <property type="entry name" value="Kinase-like_dom_sf"/>
</dbReference>
<dbReference type="GO" id="GO:0004674">
    <property type="term" value="F:protein serine/threonine kinase activity"/>
    <property type="evidence" value="ECO:0007669"/>
    <property type="project" value="UniProtKB-KW"/>
</dbReference>
<keyword evidence="7" id="KW-0418">Kinase</keyword>
<dbReference type="InterPro" id="IPR017441">
    <property type="entry name" value="Protein_kinase_ATP_BS"/>
</dbReference>
<name>A0A7J0H1H5_9ERIC</name>
<evidence type="ECO:0000256" key="1">
    <source>
        <dbReference type="ARBA" id="ARBA00022527"/>
    </source>
</evidence>
<feature type="region of interest" description="Disordered" evidence="5">
    <location>
        <begin position="76"/>
        <end position="105"/>
    </location>
</feature>
<dbReference type="PANTHER" id="PTHR47989:SF71">
    <property type="entry name" value="PROTEIN KINASE DOMAIN-CONTAINING PROTEIN"/>
    <property type="match status" value="1"/>
</dbReference>
<dbReference type="OrthoDB" id="513620at2759"/>
<keyword evidence="1" id="KW-0723">Serine/threonine-protein kinase</keyword>
<dbReference type="GO" id="GO:0005524">
    <property type="term" value="F:ATP binding"/>
    <property type="evidence" value="ECO:0007669"/>
    <property type="project" value="UniProtKB-UniRule"/>
</dbReference>
<keyword evidence="2 4" id="KW-0547">Nucleotide-binding</keyword>
<keyword evidence="7" id="KW-0808">Transferase</keyword>
<evidence type="ECO:0000313" key="7">
    <source>
        <dbReference type="EMBL" id="GFZ16926.1"/>
    </source>
</evidence>
<proteinExistence type="predicted"/>
<feature type="compositionally biased region" description="Polar residues" evidence="5">
    <location>
        <begin position="704"/>
        <end position="713"/>
    </location>
</feature>
<keyword evidence="7" id="KW-0675">Receptor</keyword>
<feature type="compositionally biased region" description="Low complexity" evidence="5">
    <location>
        <begin position="25"/>
        <end position="42"/>
    </location>
</feature>
<dbReference type="Proteomes" id="UP000585474">
    <property type="component" value="Unassembled WGS sequence"/>
</dbReference>
<feature type="region of interest" description="Disordered" evidence="5">
    <location>
        <begin position="1"/>
        <end position="45"/>
    </location>
</feature>
<dbReference type="Pfam" id="PF14223">
    <property type="entry name" value="Retrotran_gag_2"/>
    <property type="match status" value="1"/>
</dbReference>
<dbReference type="Gene3D" id="1.10.510.10">
    <property type="entry name" value="Transferase(Phosphotransferase) domain 1"/>
    <property type="match status" value="1"/>
</dbReference>
<dbReference type="PANTHER" id="PTHR47989">
    <property type="entry name" value="OS01G0750732 PROTEIN"/>
    <property type="match status" value="1"/>
</dbReference>
<dbReference type="PROSITE" id="PS00107">
    <property type="entry name" value="PROTEIN_KINASE_ATP"/>
    <property type="match status" value="1"/>
</dbReference>
<feature type="region of interest" description="Disordered" evidence="5">
    <location>
        <begin position="697"/>
        <end position="725"/>
    </location>
</feature>
<gene>
    <name evidence="7" type="ORF">Acr_26g0001960</name>
</gene>
<dbReference type="InterPro" id="IPR001245">
    <property type="entry name" value="Ser-Thr/Tyr_kinase_cat_dom"/>
</dbReference>
<feature type="binding site" evidence="4">
    <location>
        <position position="155"/>
    </location>
    <ligand>
        <name>ATP</name>
        <dbReference type="ChEBI" id="CHEBI:30616"/>
    </ligand>
</feature>
<reference evidence="7 8" key="1">
    <citation type="submission" date="2019-07" db="EMBL/GenBank/DDBJ databases">
        <title>De Novo Assembly of kiwifruit Actinidia rufa.</title>
        <authorList>
            <person name="Sugita-Konishi S."/>
            <person name="Sato K."/>
            <person name="Mori E."/>
            <person name="Abe Y."/>
            <person name="Kisaki G."/>
            <person name="Hamano K."/>
            <person name="Suezawa K."/>
            <person name="Otani M."/>
            <person name="Fukuda T."/>
            <person name="Manabe T."/>
            <person name="Gomi K."/>
            <person name="Tabuchi M."/>
            <person name="Akimitsu K."/>
            <person name="Kataoka I."/>
        </authorList>
    </citation>
    <scope>NUCLEOTIDE SEQUENCE [LARGE SCALE GENOMIC DNA]</scope>
    <source>
        <strain evidence="8">cv. Fuchu</strain>
    </source>
</reference>
<evidence type="ECO:0000256" key="3">
    <source>
        <dbReference type="ARBA" id="ARBA00022840"/>
    </source>
</evidence>
<evidence type="ECO:0000256" key="2">
    <source>
        <dbReference type="ARBA" id="ARBA00022741"/>
    </source>
</evidence>
<keyword evidence="8" id="KW-1185">Reference proteome</keyword>
<keyword evidence="3 4" id="KW-0067">ATP-binding</keyword>
<dbReference type="FunFam" id="3.30.200.20:FF:001335">
    <property type="entry name" value="Calmodulin-binding receptor-like cytoplasmic kinase 2"/>
    <property type="match status" value="1"/>
</dbReference>
<accession>A0A7J0H1H5</accession>
<feature type="domain" description="Protein kinase" evidence="6">
    <location>
        <begin position="123"/>
        <end position="457"/>
    </location>
</feature>
<evidence type="ECO:0000256" key="4">
    <source>
        <dbReference type="PROSITE-ProRule" id="PRU10141"/>
    </source>
</evidence>
<feature type="compositionally biased region" description="Basic residues" evidence="5">
    <location>
        <begin position="301"/>
        <end position="311"/>
    </location>
</feature>
<dbReference type="InterPro" id="IPR000719">
    <property type="entry name" value="Prot_kinase_dom"/>
</dbReference>
<evidence type="ECO:0000313" key="8">
    <source>
        <dbReference type="Proteomes" id="UP000585474"/>
    </source>
</evidence>
<dbReference type="SUPFAM" id="SSF56112">
    <property type="entry name" value="Protein kinase-like (PK-like)"/>
    <property type="match status" value="1"/>
</dbReference>
<dbReference type="PROSITE" id="PS50011">
    <property type="entry name" value="PROTEIN_KINASE_DOM"/>
    <property type="match status" value="1"/>
</dbReference>
<sequence length="920" mass="103737">MRNRESPYEGRSSGNLRTPDRYAPSPGSGYWSSSSSQKSTSSRNPVRIAARSVAGAFIACFTPPETKKFGDYEEFKAPSDASVERKRGSSRGIYATSNDSTRTREPGSVKFTMTEIIKATRNFSPTFKIGQGGFGTVYKGRLEDGTLVAIKRAKKSVYDKHLGVEFQSEIQTLAQIEHLNLVKFYGYLEHEDERIVVVEYVPNGTLREHLDCMHGNILDFTARLDISIDVAHAVTYLHMLRADCCEVRLRGKTERDCERGCCSSRRYGAPTPNRVRNGVRTRPHAPFEDRRVRSVSATRPGRSHALPRARGRTHAPTCAWEEAARTCTLQEGVPRAATRPESGSRARTRQPRVEWTVHAPTRAGAFPIHPRGWFSEILLLFERSKMAEHNLGSMIVLSATNYAIWKPRMEDILFCKDLYDPLENKGEKPVATKDEEWRKMNRKTIRLIRQCIGHEVFHHVAQETSAYDLWIKLEEMYQAKTSRNKALLMRRLVNLKLQRETTVAEHTSEFQSLVNQLTSVDLEFDDEMQALLLLSSLPESWETLVVSLSNSAPNGKLTTSMVMDALFNERGSEERDGFDRSEREVALLGAFIATRRGISRGIVQSIKHRISLQIQQRQDREVFSTYAACEGRIWMANNTSSRVVGRGSVRLRMADGRSVTLTEWRNSQSFQGKQGDAVGKKTRGLYRLEGNVQIGGATVRHGSSGISEKSGQGKQPLHRGTQSKCRDTWRIRSGTRAQGDALGYVRKSGQTRVMQPVQDVYRESSEEGDQVDFEKLYSEGRGDAEASLFCSRFDQWRCSLQLCAQGRRDGATTTRKVTYFAAQPGVGLRADCCEAIKKFTDGEAIMILDPRLDRSVANNLALEKILELALKCLANQRQNRPTMKRCAEILWSIRKDYRELSASDTLSLSSHSRSGSVREQ</sequence>
<feature type="compositionally biased region" description="Basic and acidic residues" evidence="5">
    <location>
        <begin position="76"/>
        <end position="87"/>
    </location>
</feature>
<organism evidence="7 8">
    <name type="scientific">Actinidia rufa</name>
    <dbReference type="NCBI Taxonomy" id="165716"/>
    <lineage>
        <taxon>Eukaryota</taxon>
        <taxon>Viridiplantae</taxon>
        <taxon>Streptophyta</taxon>
        <taxon>Embryophyta</taxon>
        <taxon>Tracheophyta</taxon>
        <taxon>Spermatophyta</taxon>
        <taxon>Magnoliopsida</taxon>
        <taxon>eudicotyledons</taxon>
        <taxon>Gunneridae</taxon>
        <taxon>Pentapetalae</taxon>
        <taxon>asterids</taxon>
        <taxon>Ericales</taxon>
        <taxon>Actinidiaceae</taxon>
        <taxon>Actinidia</taxon>
    </lineage>
</organism>
<evidence type="ECO:0000256" key="5">
    <source>
        <dbReference type="SAM" id="MobiDB-lite"/>
    </source>
</evidence>
<dbReference type="AlphaFoldDB" id="A0A7J0H1H5"/>
<evidence type="ECO:0000259" key="6">
    <source>
        <dbReference type="PROSITE" id="PS50011"/>
    </source>
</evidence>